<protein>
    <recommendedName>
        <fullName evidence="2">ScoMcrA-like SRA domain-containing protein</fullName>
    </recommendedName>
</protein>
<feature type="domain" description="ScoMcrA-like SRA" evidence="2">
    <location>
        <begin position="26"/>
        <end position="71"/>
    </location>
</feature>
<dbReference type="RefSeq" id="WP_181817636.1">
    <property type="nucleotide sequence ID" value="NZ_BAAAEC010000001.1"/>
</dbReference>
<keyword evidence="1" id="KW-1133">Transmembrane helix</keyword>
<feature type="transmembrane region" description="Helical" evidence="1">
    <location>
        <begin position="95"/>
        <end position="115"/>
    </location>
</feature>
<reference evidence="3 4" key="1">
    <citation type="submission" date="2018-06" db="EMBL/GenBank/DDBJ databases">
        <authorList>
            <consortium name="Pathogen Informatics"/>
            <person name="Doyle S."/>
        </authorList>
    </citation>
    <scope>NUCLEOTIDE SEQUENCE [LARGE SCALE GENOMIC DNA]</scope>
    <source>
        <strain evidence="3 4">NCTC10894</strain>
    </source>
</reference>
<dbReference type="Proteomes" id="UP000255008">
    <property type="component" value="Unassembled WGS sequence"/>
</dbReference>
<gene>
    <name evidence="3" type="ORF">NCTC10894_00426</name>
</gene>
<evidence type="ECO:0000256" key="1">
    <source>
        <dbReference type="SAM" id="Phobius"/>
    </source>
</evidence>
<dbReference type="Pfam" id="PF26348">
    <property type="entry name" value="SRA_ScoMcrA"/>
    <property type="match status" value="1"/>
</dbReference>
<keyword evidence="1" id="KW-0472">Membrane</keyword>
<dbReference type="AlphaFoldDB" id="A0AAJ4ZJ56"/>
<comment type="caution">
    <text evidence="3">The sequence shown here is derived from an EMBL/GenBank/DDBJ whole genome shotgun (WGS) entry which is preliminary data.</text>
</comment>
<dbReference type="EMBL" id="UGVE01000001">
    <property type="protein sequence ID" value="SUD96094.1"/>
    <property type="molecule type" value="Genomic_DNA"/>
</dbReference>
<organism evidence="3 4">
    <name type="scientific">Ralstonia mannitolilytica</name>
    <dbReference type="NCBI Taxonomy" id="105219"/>
    <lineage>
        <taxon>Bacteria</taxon>
        <taxon>Pseudomonadati</taxon>
        <taxon>Pseudomonadota</taxon>
        <taxon>Betaproteobacteria</taxon>
        <taxon>Burkholderiales</taxon>
        <taxon>Burkholderiaceae</taxon>
        <taxon>Ralstonia</taxon>
    </lineage>
</organism>
<sequence length="136" mass="14470">MLPSNDQETVQPKAATATEIPEFVIGKAYNRKKEITGKFGGSGQSGIAPSRQSPAIFLFTGTGGQHGYTDEFDAFGYVNGALMQSVSKAQTTQKWLGAVATSLAAIWLTVTALHIRSGKAAQRIKDRVCRAPAQTP</sequence>
<accession>A0AAJ4ZJ56</accession>
<evidence type="ECO:0000259" key="2">
    <source>
        <dbReference type="Pfam" id="PF26348"/>
    </source>
</evidence>
<dbReference type="InterPro" id="IPR058712">
    <property type="entry name" value="SRA_ScoMcrA"/>
</dbReference>
<keyword evidence="1" id="KW-0812">Transmembrane</keyword>
<name>A0AAJ4ZJ56_9RALS</name>
<proteinExistence type="predicted"/>
<evidence type="ECO:0000313" key="3">
    <source>
        <dbReference type="EMBL" id="SUD96094.1"/>
    </source>
</evidence>
<evidence type="ECO:0000313" key="4">
    <source>
        <dbReference type="Proteomes" id="UP000255008"/>
    </source>
</evidence>